<gene>
    <name evidence="2" type="ORF">OHC33_006016</name>
</gene>
<dbReference type="AlphaFoldDB" id="A0AAN8I8B5"/>
<name>A0AAN8I8B5_9EURO</name>
<proteinExistence type="predicted"/>
<evidence type="ECO:0000259" key="1">
    <source>
        <dbReference type="PROSITE" id="PS51186"/>
    </source>
</evidence>
<dbReference type="SUPFAM" id="SSF55729">
    <property type="entry name" value="Acyl-CoA N-acyltransferases (Nat)"/>
    <property type="match status" value="1"/>
</dbReference>
<dbReference type="PANTHER" id="PTHR13170:SF16">
    <property type="entry name" value="PROTEIN O-GLCNACASE"/>
    <property type="match status" value="1"/>
</dbReference>
<dbReference type="InterPro" id="IPR000182">
    <property type="entry name" value="GNAT_dom"/>
</dbReference>
<dbReference type="PROSITE" id="PS51186">
    <property type="entry name" value="GNAT"/>
    <property type="match status" value="1"/>
</dbReference>
<sequence>MAFIRPYQPADEEACIHVFRSTASPNLRAHSDPAVLHIGSYMWCRPYITLNASYCFILDDGTGTAVGYILCAPDTQLFVERFRDEFLGVVKQAGIQEPAESNVASDNDMATQFRHDVYHPENMLQAEYPRLLEEYPAHLHIDILESHQSQRWGEKMIETLLEKLRGKGVRGVHLGMDANNSRAGKFYDRLGFEPFEGMNEQGEVGRIGGAIYRVKRVE</sequence>
<organism evidence="2 3">
    <name type="scientific">Knufia fluminis</name>
    <dbReference type="NCBI Taxonomy" id="191047"/>
    <lineage>
        <taxon>Eukaryota</taxon>
        <taxon>Fungi</taxon>
        <taxon>Dikarya</taxon>
        <taxon>Ascomycota</taxon>
        <taxon>Pezizomycotina</taxon>
        <taxon>Eurotiomycetes</taxon>
        <taxon>Chaetothyriomycetidae</taxon>
        <taxon>Chaetothyriales</taxon>
        <taxon>Trichomeriaceae</taxon>
        <taxon>Knufia</taxon>
    </lineage>
</organism>
<comment type="caution">
    <text evidence="2">The sequence shown here is derived from an EMBL/GenBank/DDBJ whole genome shotgun (WGS) entry which is preliminary data.</text>
</comment>
<dbReference type="PANTHER" id="PTHR13170">
    <property type="entry name" value="O-GLCNACASE"/>
    <property type="match status" value="1"/>
</dbReference>
<dbReference type="GO" id="GO:0016747">
    <property type="term" value="F:acyltransferase activity, transferring groups other than amino-acyl groups"/>
    <property type="evidence" value="ECO:0007669"/>
    <property type="project" value="InterPro"/>
</dbReference>
<dbReference type="InterPro" id="IPR016181">
    <property type="entry name" value="Acyl_CoA_acyltransferase"/>
</dbReference>
<dbReference type="Proteomes" id="UP001316803">
    <property type="component" value="Unassembled WGS sequence"/>
</dbReference>
<protein>
    <recommendedName>
        <fullName evidence="1">N-acetyltransferase domain-containing protein</fullName>
    </recommendedName>
</protein>
<feature type="domain" description="N-acetyltransferase" evidence="1">
    <location>
        <begin position="2"/>
        <end position="218"/>
    </location>
</feature>
<reference evidence="2 3" key="1">
    <citation type="submission" date="2022-12" db="EMBL/GenBank/DDBJ databases">
        <title>Genomic features and morphological characterization of a novel Knufia sp. strain isolated from spacecraft assembly facility.</title>
        <authorList>
            <person name="Teixeira M."/>
            <person name="Chander A.M."/>
            <person name="Stajich J.E."/>
            <person name="Venkateswaran K."/>
        </authorList>
    </citation>
    <scope>NUCLEOTIDE SEQUENCE [LARGE SCALE GENOMIC DNA]</scope>
    <source>
        <strain evidence="2 3">FJI-L2-BK-P2</strain>
    </source>
</reference>
<evidence type="ECO:0000313" key="3">
    <source>
        <dbReference type="Proteomes" id="UP001316803"/>
    </source>
</evidence>
<dbReference type="Gene3D" id="3.40.630.30">
    <property type="match status" value="1"/>
</dbReference>
<dbReference type="Pfam" id="PF00583">
    <property type="entry name" value="Acetyltransf_1"/>
    <property type="match status" value="1"/>
</dbReference>
<dbReference type="InterPro" id="IPR051822">
    <property type="entry name" value="Glycosyl_Hydrolase_84"/>
</dbReference>
<dbReference type="EMBL" id="JAKLMC020000013">
    <property type="protein sequence ID" value="KAK5952895.1"/>
    <property type="molecule type" value="Genomic_DNA"/>
</dbReference>
<keyword evidence="3" id="KW-1185">Reference proteome</keyword>
<evidence type="ECO:0000313" key="2">
    <source>
        <dbReference type="EMBL" id="KAK5952895.1"/>
    </source>
</evidence>
<accession>A0AAN8I8B5</accession>